<dbReference type="RefSeq" id="XP_002172118.1">
    <property type="nucleotide sequence ID" value="XM_002172082.1"/>
</dbReference>
<gene>
    <name evidence="2" type="primary">trs8501</name>
    <name evidence="1" type="ORF">SJAG_00850</name>
</gene>
<organism evidence="1 3">
    <name type="scientific">Schizosaccharomyces japonicus (strain yFS275 / FY16936)</name>
    <name type="common">Fission yeast</name>
    <dbReference type="NCBI Taxonomy" id="402676"/>
    <lineage>
        <taxon>Eukaryota</taxon>
        <taxon>Fungi</taxon>
        <taxon>Dikarya</taxon>
        <taxon>Ascomycota</taxon>
        <taxon>Taphrinomycotina</taxon>
        <taxon>Schizosaccharomycetes</taxon>
        <taxon>Schizosaccharomycetales</taxon>
        <taxon>Schizosaccharomycetaceae</taxon>
        <taxon>Schizosaccharomyces</taxon>
    </lineage>
</organism>
<dbReference type="AlphaFoldDB" id="B6JWS4"/>
<dbReference type="PANTHER" id="PTHR12975">
    <property type="entry name" value="TRANSPORT PROTEIN TRAPP"/>
    <property type="match status" value="1"/>
</dbReference>
<dbReference type="Proteomes" id="UP000001744">
    <property type="component" value="Unassembled WGS sequence"/>
</dbReference>
<dbReference type="GeneID" id="7048926"/>
<keyword evidence="3" id="KW-1185">Reference proteome</keyword>
<evidence type="ECO:0000313" key="1">
    <source>
        <dbReference type="EMBL" id="EEB05825.1"/>
    </source>
</evidence>
<name>B6JWS4_SCHJY</name>
<proteinExistence type="predicted"/>
<dbReference type="PANTHER" id="PTHR12975:SF7">
    <property type="entry name" value="TRANSPORT PROTEIN PARTICLE SUBUNIT TRS85-1"/>
    <property type="match status" value="1"/>
</dbReference>
<evidence type="ECO:0000313" key="3">
    <source>
        <dbReference type="Proteomes" id="UP000001744"/>
    </source>
</evidence>
<dbReference type="GO" id="GO:1990072">
    <property type="term" value="C:TRAPPIII protein complex"/>
    <property type="evidence" value="ECO:0000318"/>
    <property type="project" value="GO_Central"/>
</dbReference>
<dbReference type="OMA" id="KLADWSM"/>
<dbReference type="HOGENOM" id="CLU_014185_0_0_1"/>
<dbReference type="JaponicusDB" id="SJAG_00850">
    <property type="gene designation" value="trs8501"/>
</dbReference>
<dbReference type="eggNOG" id="KOG1938">
    <property type="taxonomic scope" value="Eukaryota"/>
</dbReference>
<evidence type="ECO:0000313" key="2">
    <source>
        <dbReference type="JaponicusDB" id="SJAG_00850"/>
    </source>
</evidence>
<dbReference type="OrthoDB" id="203724at2759"/>
<reference evidence="1 3" key="1">
    <citation type="journal article" date="2011" name="Science">
        <title>Comparative functional genomics of the fission yeasts.</title>
        <authorList>
            <person name="Rhind N."/>
            <person name="Chen Z."/>
            <person name="Yassour M."/>
            <person name="Thompson D.A."/>
            <person name="Haas B.J."/>
            <person name="Habib N."/>
            <person name="Wapinski I."/>
            <person name="Roy S."/>
            <person name="Lin M.F."/>
            <person name="Heiman D.I."/>
            <person name="Young S.K."/>
            <person name="Furuya K."/>
            <person name="Guo Y."/>
            <person name="Pidoux A."/>
            <person name="Chen H.M."/>
            <person name="Robbertse B."/>
            <person name="Goldberg J.M."/>
            <person name="Aoki K."/>
            <person name="Bayne E.H."/>
            <person name="Berlin A.M."/>
            <person name="Desjardins C.A."/>
            <person name="Dobbs E."/>
            <person name="Dukaj L."/>
            <person name="Fan L."/>
            <person name="FitzGerald M.G."/>
            <person name="French C."/>
            <person name="Gujja S."/>
            <person name="Hansen K."/>
            <person name="Keifenheim D."/>
            <person name="Levin J.Z."/>
            <person name="Mosher R.A."/>
            <person name="Mueller C.A."/>
            <person name="Pfiffner J."/>
            <person name="Priest M."/>
            <person name="Russ C."/>
            <person name="Smialowska A."/>
            <person name="Swoboda P."/>
            <person name="Sykes S.M."/>
            <person name="Vaughn M."/>
            <person name="Vengrova S."/>
            <person name="Yoder R."/>
            <person name="Zeng Q."/>
            <person name="Allshire R."/>
            <person name="Baulcombe D."/>
            <person name="Birren B.W."/>
            <person name="Brown W."/>
            <person name="Ekwall K."/>
            <person name="Kellis M."/>
            <person name="Leatherwood J."/>
            <person name="Levin H."/>
            <person name="Margalit H."/>
            <person name="Martienssen R."/>
            <person name="Nieduszynski C.A."/>
            <person name="Spatafora J.W."/>
            <person name="Friedman N."/>
            <person name="Dalgaard J.Z."/>
            <person name="Baumann P."/>
            <person name="Niki H."/>
            <person name="Regev A."/>
            <person name="Nusbaum C."/>
        </authorList>
    </citation>
    <scope>NUCLEOTIDE SEQUENCE [LARGE SCALE GENOMIC DNA]</scope>
    <source>
        <strain evidence="3">yFS275 / FY16936</strain>
    </source>
</reference>
<dbReference type="VEuPathDB" id="FungiDB:SJAG_00850"/>
<sequence length="613" mass="70778">MSARSSFDGFITRSLTELSQAAFGLNESKLPPYLQSSPAKEKLEFFVQQAYCPHVITLATREADTFLQCKGFRDLVDFLRPFGDNIDGRLENKIRGEKAFRNLKFSLRFVPLNAVRSPQQIMNDKLARKSFDTSPPSKYANCLPSGNLATLQTVTERFVDYFSENELGEDVDPSSPFYYFFQRLLSGIPVSAHETFAHPVASLLVVTSHSVNPLEDFMQLYKQLNSAAFPHFVSRDLVHCYIYLHDDENSDLQKSVEAFELVRRSFGANCYFLKFSSLKDAVADNKSDIDLQQEVNGTQWKSASELMIEIETGNNAFDEVHLLPLPDILAIKKVVYDMLNESIIPYMQRCVHLWTERLSAYRGSFTSKLLLVSRKYFSRQSAPTDYGHYDPTTSCYFPDKPEAQLRRLADHHFMLRDYKVASEIYESLEKTFSDDKAWCYLASCQEMHAVSMLMQTQLLTQKNRSVYLYPLLEQSMQTYIDRCHMPYFAIRALVTVCSLLSTRPGLSVDDSVRWFSRLFEFNLFSAFGTAFWSTCIATLYSSKDSESESSFGQRKRKTAFWYLVSTSYWLSLNRPRMANLCLQYAYEVYETSHWDELRVTIKNLKDQLEHSLE</sequence>
<accession>B6JWS4</accession>
<dbReference type="STRING" id="402676.B6JWS4"/>
<dbReference type="EMBL" id="KE651166">
    <property type="protein sequence ID" value="EEB05825.1"/>
    <property type="molecule type" value="Genomic_DNA"/>
</dbReference>
<protein>
    <submittedName>
        <fullName evidence="1">TRAPP complex subunit Trs85</fullName>
    </submittedName>
</protein>
<dbReference type="InterPro" id="IPR024420">
    <property type="entry name" value="TRAPP_III_complex_Trs85"/>
</dbReference>
<dbReference type="Pfam" id="PF12739">
    <property type="entry name" value="TRAPPC-Trs85"/>
    <property type="match status" value="1"/>
</dbReference>